<dbReference type="FunFam" id="1.50.40.10:FF:000089">
    <property type="entry name" value="protein MITOFERRINLIKE 1, chloroplastic"/>
    <property type="match status" value="1"/>
</dbReference>
<sequence length="398" mass="42853">MESKISSSLNLPTPNPNKLSTTFNDFNNLINNITLTPPFASISDSPQPRFNPGSTKPQTLLKNLTVIERAFIGAGGGGIAGAFTYACLHPLDTIKTKMQAKGASQIYKNTLDAVSKTFAASGILGFYSGFSAVVVGSTASSANCPKILIPPISGALGNVLSSAIMVPKELITQRMQTGAKGRSYEVLINILQNEGVLGLYRGYSATLLRNLPAGVLSYSSFEYLKLAVMKSTNKNHLEPIQSVICGALAGAISASITTPLDVVKTRLMTQARNEAVGKVATVMYGGVKDTVREILKEEGLVGFTRGMGPRVLHSACFSALGYFAFETARIAILNEYVKRKQLNLEDVVVVYVILKSNATSQDEKEPTFVILKSNVICHNEKESIMKITQARVSEFRNK</sequence>
<gene>
    <name evidence="10" type="ORF">TSUD_278440</name>
</gene>
<accession>A0A2Z6N4L1</accession>
<dbReference type="EMBL" id="DF973335">
    <property type="protein sequence ID" value="GAU26399.1"/>
    <property type="molecule type" value="Genomic_DNA"/>
</dbReference>
<dbReference type="PANTHER" id="PTHR45667">
    <property type="entry name" value="S-ADENOSYLMETHIONINE MITOCHONDRIAL CARRIER PROTEIN"/>
    <property type="match status" value="1"/>
</dbReference>
<evidence type="ECO:0000256" key="4">
    <source>
        <dbReference type="ARBA" id="ARBA00022692"/>
    </source>
</evidence>
<organism evidence="10 11">
    <name type="scientific">Trifolium subterraneum</name>
    <name type="common">Subterranean clover</name>
    <dbReference type="NCBI Taxonomy" id="3900"/>
    <lineage>
        <taxon>Eukaryota</taxon>
        <taxon>Viridiplantae</taxon>
        <taxon>Streptophyta</taxon>
        <taxon>Embryophyta</taxon>
        <taxon>Tracheophyta</taxon>
        <taxon>Spermatophyta</taxon>
        <taxon>Magnoliopsida</taxon>
        <taxon>eudicotyledons</taxon>
        <taxon>Gunneridae</taxon>
        <taxon>Pentapetalae</taxon>
        <taxon>rosids</taxon>
        <taxon>fabids</taxon>
        <taxon>Fabales</taxon>
        <taxon>Fabaceae</taxon>
        <taxon>Papilionoideae</taxon>
        <taxon>50 kb inversion clade</taxon>
        <taxon>NPAAA clade</taxon>
        <taxon>Hologalegina</taxon>
        <taxon>IRL clade</taxon>
        <taxon>Trifolieae</taxon>
        <taxon>Trifolium</taxon>
    </lineage>
</organism>
<evidence type="ECO:0000256" key="3">
    <source>
        <dbReference type="ARBA" id="ARBA00022448"/>
    </source>
</evidence>
<evidence type="ECO:0000313" key="10">
    <source>
        <dbReference type="EMBL" id="GAU26399.1"/>
    </source>
</evidence>
<dbReference type="Gene3D" id="1.50.40.10">
    <property type="entry name" value="Mitochondrial carrier domain"/>
    <property type="match status" value="2"/>
</dbReference>
<evidence type="ECO:0000256" key="9">
    <source>
        <dbReference type="RuleBase" id="RU000488"/>
    </source>
</evidence>
<feature type="repeat" description="Solcar" evidence="8">
    <location>
        <begin position="237"/>
        <end position="331"/>
    </location>
</feature>
<evidence type="ECO:0000256" key="1">
    <source>
        <dbReference type="ARBA" id="ARBA00004141"/>
    </source>
</evidence>
<keyword evidence="7 8" id="KW-0472">Membrane</keyword>
<dbReference type="Proteomes" id="UP000242715">
    <property type="component" value="Unassembled WGS sequence"/>
</dbReference>
<evidence type="ECO:0000256" key="5">
    <source>
        <dbReference type="ARBA" id="ARBA00022737"/>
    </source>
</evidence>
<evidence type="ECO:0000256" key="2">
    <source>
        <dbReference type="ARBA" id="ARBA00006375"/>
    </source>
</evidence>
<evidence type="ECO:0000256" key="6">
    <source>
        <dbReference type="ARBA" id="ARBA00022989"/>
    </source>
</evidence>
<comment type="similarity">
    <text evidence="2 9">Belongs to the mitochondrial carrier (TC 2.A.29) family.</text>
</comment>
<dbReference type="InterPro" id="IPR023395">
    <property type="entry name" value="MCP_dom_sf"/>
</dbReference>
<feature type="repeat" description="Solcar" evidence="8">
    <location>
        <begin position="145"/>
        <end position="227"/>
    </location>
</feature>
<proteinExistence type="inferred from homology"/>
<reference evidence="11" key="1">
    <citation type="journal article" date="2017" name="Front. Plant Sci.">
        <title>Climate Clever Clovers: New Paradigm to Reduce the Environmental Footprint of Ruminants by Breeding Low Methanogenic Forages Utilizing Haplotype Variation.</title>
        <authorList>
            <person name="Kaur P."/>
            <person name="Appels R."/>
            <person name="Bayer P.E."/>
            <person name="Keeble-Gagnere G."/>
            <person name="Wang J."/>
            <person name="Hirakawa H."/>
            <person name="Shirasawa K."/>
            <person name="Vercoe P."/>
            <person name="Stefanova K."/>
            <person name="Durmic Z."/>
            <person name="Nichols P."/>
            <person name="Revell C."/>
            <person name="Isobe S.N."/>
            <person name="Edwards D."/>
            <person name="Erskine W."/>
        </authorList>
    </citation>
    <scope>NUCLEOTIDE SEQUENCE [LARGE SCALE GENOMIC DNA]</scope>
    <source>
        <strain evidence="11">cv. Daliak</strain>
    </source>
</reference>
<comment type="subcellular location">
    <subcellularLocation>
        <location evidence="1">Membrane</location>
        <topology evidence="1">Multi-pass membrane protein</topology>
    </subcellularLocation>
</comment>
<dbReference type="GO" id="GO:0016020">
    <property type="term" value="C:membrane"/>
    <property type="evidence" value="ECO:0007669"/>
    <property type="project" value="UniProtKB-SubCell"/>
</dbReference>
<dbReference type="InterPro" id="IPR018108">
    <property type="entry name" value="MCP_transmembrane"/>
</dbReference>
<evidence type="ECO:0000256" key="7">
    <source>
        <dbReference type="ARBA" id="ARBA00023136"/>
    </source>
</evidence>
<keyword evidence="3 9" id="KW-0813">Transport</keyword>
<keyword evidence="5" id="KW-0677">Repeat</keyword>
<keyword evidence="11" id="KW-1185">Reference proteome</keyword>
<dbReference type="OrthoDB" id="276989at2759"/>
<keyword evidence="4 8" id="KW-0812">Transmembrane</keyword>
<evidence type="ECO:0000256" key="8">
    <source>
        <dbReference type="PROSITE-ProRule" id="PRU00282"/>
    </source>
</evidence>
<dbReference type="PROSITE" id="PS50920">
    <property type="entry name" value="SOLCAR"/>
    <property type="match status" value="3"/>
</dbReference>
<dbReference type="SUPFAM" id="SSF103506">
    <property type="entry name" value="Mitochondrial carrier"/>
    <property type="match status" value="1"/>
</dbReference>
<name>A0A2Z6N4L1_TRISU</name>
<keyword evidence="6" id="KW-1133">Transmembrane helix</keyword>
<protein>
    <submittedName>
        <fullName evidence="10">Uncharacterized protein</fullName>
    </submittedName>
</protein>
<dbReference type="AlphaFoldDB" id="A0A2Z6N4L1"/>
<dbReference type="Pfam" id="PF00153">
    <property type="entry name" value="Mito_carr"/>
    <property type="match status" value="3"/>
</dbReference>
<feature type="repeat" description="Solcar" evidence="8">
    <location>
        <begin position="68"/>
        <end position="142"/>
    </location>
</feature>
<evidence type="ECO:0000313" key="11">
    <source>
        <dbReference type="Proteomes" id="UP000242715"/>
    </source>
</evidence>